<dbReference type="InterPro" id="IPR042113">
    <property type="entry name" value="P_AcTrfase_dom1"/>
</dbReference>
<name>X1M1K5_9ZZZZ</name>
<dbReference type="PANTHER" id="PTHR43356:SF3">
    <property type="entry name" value="PHOSPHATE ACETYLTRANSFERASE"/>
    <property type="match status" value="1"/>
</dbReference>
<organism evidence="5">
    <name type="scientific">marine sediment metagenome</name>
    <dbReference type="NCBI Taxonomy" id="412755"/>
    <lineage>
        <taxon>unclassified sequences</taxon>
        <taxon>metagenomes</taxon>
        <taxon>ecological metagenomes</taxon>
    </lineage>
</organism>
<keyword evidence="2" id="KW-0808">Transferase</keyword>
<feature type="non-terminal residue" evidence="5">
    <location>
        <position position="269"/>
    </location>
</feature>
<dbReference type="EMBL" id="BARV01022899">
    <property type="protein sequence ID" value="GAI25243.1"/>
    <property type="molecule type" value="Genomic_DNA"/>
</dbReference>
<sequence>RLGYVVTDITTPMMFQYRILEMAKSDKKHIVLPEGTEERIIRAASEILHRGTCDITLLGDKDKIVEMCNNMGVHLEGANIIDPSKDSIDLLEDYAETYYQLRKHKGETKEIARDLMLDPINFGVMMVRKGHADGFVSGAVHSTANTLRPVLRIIKTKKKVLLASSVFFMCMPDKVLVYGDCALVEDPNPEQLADIAITSSDTARLFGIDPFIAMLSYSTGESGKGKEVDKVREATKIAKQKRPDLPIEGPIQYDAAISEEVAKVKLQNS</sequence>
<feature type="non-terminal residue" evidence="5">
    <location>
        <position position="1"/>
    </location>
</feature>
<dbReference type="PIRSF" id="PIRSF000428">
    <property type="entry name" value="P_Ac_trans"/>
    <property type="match status" value="1"/>
</dbReference>
<dbReference type="GO" id="GO:0016746">
    <property type="term" value="F:acyltransferase activity"/>
    <property type="evidence" value="ECO:0007669"/>
    <property type="project" value="UniProtKB-KW"/>
</dbReference>
<reference evidence="5" key="1">
    <citation type="journal article" date="2014" name="Front. Microbiol.">
        <title>High frequency of phylogenetically diverse reductive dehalogenase-homologous genes in deep subseafloor sedimentary metagenomes.</title>
        <authorList>
            <person name="Kawai M."/>
            <person name="Futagami T."/>
            <person name="Toyoda A."/>
            <person name="Takaki Y."/>
            <person name="Nishi S."/>
            <person name="Hori S."/>
            <person name="Arai W."/>
            <person name="Tsubouchi T."/>
            <person name="Morono Y."/>
            <person name="Uchiyama I."/>
            <person name="Ito T."/>
            <person name="Fujiyama A."/>
            <person name="Inagaki F."/>
            <person name="Takami H."/>
        </authorList>
    </citation>
    <scope>NUCLEOTIDE SEQUENCE</scope>
    <source>
        <strain evidence="5">Expedition CK06-06</strain>
    </source>
</reference>
<evidence type="ECO:0000313" key="5">
    <source>
        <dbReference type="EMBL" id="GAI25243.1"/>
    </source>
</evidence>
<gene>
    <name evidence="5" type="ORF">S06H3_37654</name>
</gene>
<dbReference type="SUPFAM" id="SSF53659">
    <property type="entry name" value="Isocitrate/Isopropylmalate dehydrogenase-like"/>
    <property type="match status" value="1"/>
</dbReference>
<dbReference type="InterPro" id="IPR002505">
    <property type="entry name" value="PTA_PTB"/>
</dbReference>
<evidence type="ECO:0000256" key="3">
    <source>
        <dbReference type="ARBA" id="ARBA00023315"/>
    </source>
</evidence>
<feature type="domain" description="Phosphate acetyl/butaryl transferase" evidence="4">
    <location>
        <begin position="14"/>
        <end position="269"/>
    </location>
</feature>
<comment type="similarity">
    <text evidence="1">Belongs to the phosphate acetyltransferase and butyryltransferase family.</text>
</comment>
<evidence type="ECO:0000259" key="4">
    <source>
        <dbReference type="Pfam" id="PF01515"/>
    </source>
</evidence>
<proteinExistence type="inferred from homology"/>
<dbReference type="AlphaFoldDB" id="X1M1K5"/>
<dbReference type="PANTHER" id="PTHR43356">
    <property type="entry name" value="PHOSPHATE ACETYLTRANSFERASE"/>
    <property type="match status" value="1"/>
</dbReference>
<dbReference type="Pfam" id="PF01515">
    <property type="entry name" value="PTA_PTB"/>
    <property type="match status" value="1"/>
</dbReference>
<dbReference type="Gene3D" id="3.40.50.10950">
    <property type="match status" value="1"/>
</dbReference>
<evidence type="ECO:0000256" key="1">
    <source>
        <dbReference type="ARBA" id="ARBA00005656"/>
    </source>
</evidence>
<protein>
    <recommendedName>
        <fullName evidence="4">Phosphate acetyl/butaryl transferase domain-containing protein</fullName>
    </recommendedName>
</protein>
<keyword evidence="3" id="KW-0012">Acyltransferase</keyword>
<accession>X1M1K5</accession>
<comment type="caution">
    <text evidence="5">The sequence shown here is derived from an EMBL/GenBank/DDBJ whole genome shotgun (WGS) entry which is preliminary data.</text>
</comment>
<dbReference type="InterPro" id="IPR050500">
    <property type="entry name" value="Phos_Acetyltrans/Butyryltrans"/>
</dbReference>
<evidence type="ECO:0000256" key="2">
    <source>
        <dbReference type="ARBA" id="ARBA00022679"/>
    </source>
</evidence>
<dbReference type="InterPro" id="IPR012147">
    <property type="entry name" value="P_Ac_Bu_trans"/>
</dbReference>